<organism evidence="2 4">
    <name type="scientific">Capnocytophaga haemolytica</name>
    <dbReference type="NCBI Taxonomy" id="45243"/>
    <lineage>
        <taxon>Bacteria</taxon>
        <taxon>Pseudomonadati</taxon>
        <taxon>Bacteroidota</taxon>
        <taxon>Flavobacteriia</taxon>
        <taxon>Flavobacteriales</taxon>
        <taxon>Flavobacteriaceae</taxon>
        <taxon>Capnocytophaga</taxon>
    </lineage>
</organism>
<dbReference type="KEGG" id="chg:AXF12_07820"/>
<reference evidence="1 3" key="1">
    <citation type="submission" date="2016-02" db="EMBL/GenBank/DDBJ databases">
        <authorList>
            <person name="Holder M.E."/>
            <person name="Ajami N.J."/>
            <person name="Petrosino J.F."/>
        </authorList>
    </citation>
    <scope>NUCLEOTIDE SEQUENCE [LARGE SCALE GENOMIC DNA]</scope>
    <source>
        <strain evidence="1 3">CCUG 32990</strain>
    </source>
</reference>
<evidence type="ECO:0000313" key="1">
    <source>
        <dbReference type="EMBL" id="AMD85427.1"/>
    </source>
</evidence>
<dbReference type="RefSeq" id="WP_066430004.1">
    <property type="nucleotide sequence ID" value="NZ_CP014227.1"/>
</dbReference>
<dbReference type="Proteomes" id="UP000215539">
    <property type="component" value="Chromosome 1"/>
</dbReference>
<proteinExistence type="predicted"/>
<sequence>MLSRIVYNPLKVKIATGQLSYGGGISLDAGICVGVYFVPTKDPEADFDINIEVKTSQGDIILNGTDYRDYTHKQGGYFNGMKPVGFPSKPTRFEVSVTAEQALTKDFAGQLIFVVEREKEDE</sequence>
<dbReference type="EMBL" id="CP014227">
    <property type="protein sequence ID" value="AMD85427.1"/>
    <property type="molecule type" value="Genomic_DNA"/>
</dbReference>
<protein>
    <submittedName>
        <fullName evidence="2">Uncharacterized protein</fullName>
    </submittedName>
</protein>
<name>A0AAX2GXF5_9FLAO</name>
<dbReference type="EMBL" id="LT906449">
    <property type="protein sequence ID" value="SNV01743.1"/>
    <property type="molecule type" value="Genomic_DNA"/>
</dbReference>
<evidence type="ECO:0000313" key="4">
    <source>
        <dbReference type="Proteomes" id="UP000215539"/>
    </source>
</evidence>
<accession>A0AAX2GXF5</accession>
<gene>
    <name evidence="1" type="ORF">AXF12_07820</name>
    <name evidence="2" type="ORF">SAMEA44541418_00129</name>
</gene>
<evidence type="ECO:0000313" key="3">
    <source>
        <dbReference type="Proteomes" id="UP000065822"/>
    </source>
</evidence>
<evidence type="ECO:0000313" key="2">
    <source>
        <dbReference type="EMBL" id="SNV01743.1"/>
    </source>
</evidence>
<dbReference type="AlphaFoldDB" id="A0AAX2GXF5"/>
<dbReference type="Proteomes" id="UP000065822">
    <property type="component" value="Chromosome"/>
</dbReference>
<reference evidence="2 4" key="2">
    <citation type="submission" date="2017-06" db="EMBL/GenBank/DDBJ databases">
        <authorList>
            <consortium name="Pathogen Informatics"/>
        </authorList>
    </citation>
    <scope>NUCLEOTIDE SEQUENCE [LARGE SCALE GENOMIC DNA]</scope>
    <source>
        <strain evidence="2 4">NCTC12947</strain>
    </source>
</reference>
<keyword evidence="3" id="KW-1185">Reference proteome</keyword>